<dbReference type="SUPFAM" id="SSF102114">
    <property type="entry name" value="Radical SAM enzymes"/>
    <property type="match status" value="1"/>
</dbReference>
<dbReference type="AlphaFoldDB" id="X1BEI2"/>
<comment type="caution">
    <text evidence="1">The sequence shown here is derived from an EMBL/GenBank/DDBJ whole genome shotgun (WGS) entry which is preliminary data.</text>
</comment>
<evidence type="ECO:0000313" key="1">
    <source>
        <dbReference type="EMBL" id="GAG70416.1"/>
    </source>
</evidence>
<dbReference type="NCBIfam" id="TIGR04085">
    <property type="entry name" value="rSAM_more_4Fe4S"/>
    <property type="match status" value="1"/>
</dbReference>
<reference evidence="1" key="1">
    <citation type="journal article" date="2014" name="Front. Microbiol.">
        <title>High frequency of phylogenetically diverse reductive dehalogenase-homologous genes in deep subseafloor sedimentary metagenomes.</title>
        <authorList>
            <person name="Kawai M."/>
            <person name="Futagami T."/>
            <person name="Toyoda A."/>
            <person name="Takaki Y."/>
            <person name="Nishi S."/>
            <person name="Hori S."/>
            <person name="Arai W."/>
            <person name="Tsubouchi T."/>
            <person name="Morono Y."/>
            <person name="Uchiyama I."/>
            <person name="Ito T."/>
            <person name="Fujiyama A."/>
            <person name="Inagaki F."/>
            <person name="Takami H."/>
        </authorList>
    </citation>
    <scope>NUCLEOTIDE SEQUENCE</scope>
    <source>
        <strain evidence="1">Expedition CK06-06</strain>
    </source>
</reference>
<protein>
    <recommendedName>
        <fullName evidence="2">4Fe4S-binding SPASM domain-containing protein</fullName>
    </recommendedName>
</protein>
<dbReference type="InterPro" id="IPR013785">
    <property type="entry name" value="Aldolase_TIM"/>
</dbReference>
<dbReference type="EMBL" id="BART01006829">
    <property type="protein sequence ID" value="GAG70416.1"/>
    <property type="molecule type" value="Genomic_DNA"/>
</dbReference>
<dbReference type="Gene3D" id="3.20.20.70">
    <property type="entry name" value="Aldolase class I"/>
    <property type="match status" value="1"/>
</dbReference>
<evidence type="ECO:0008006" key="2">
    <source>
        <dbReference type="Google" id="ProtNLM"/>
    </source>
</evidence>
<dbReference type="InterPro" id="IPR023885">
    <property type="entry name" value="4Fe4S-binding_SPASM_dom"/>
</dbReference>
<name>X1BEI2_9ZZZZ</name>
<feature type="non-terminal residue" evidence="1">
    <location>
        <position position="1"/>
    </location>
</feature>
<dbReference type="InterPro" id="IPR058240">
    <property type="entry name" value="rSAM_sf"/>
</dbReference>
<sequence>DLYYEEDRLMSISNIATNTLVLVMLSSKAPSPCYTFQTNGKSKDKLSIENFRDILLWAANAEPKMPELLFLVGSDEPLEPSIASVLEDMGEQVITPLLPISQQESLGIPFSVNQTVIAESLNEIITQADNIAGRPVILHIERTEIDRLAEGLLVIQDSISNISLRPSNIHLWKEHDFRAYEQQLVSISDTGLMKKAMGTKDKLGILNLSILDNSAKNRIVRCPAAMGFVVIGPDGNIYPCPAFYHAGLEYSMGSIHDTANKSATVNWNQRQCGICNSELCPGCPFLESSKLAGRGKVCKVYEAERCATQDLIPRVASSGYLFDCLRTLRTRDCASKSQTESGEALTASQQVYDVTFDEFVRSLQDLKLAAKHVADKSFEDDTYDSILNRWLELPEIPSNSQRGTFRRRVLETLTELRQLRNPLVLVKQKGALMQI</sequence>
<proteinExistence type="predicted"/>
<organism evidence="1">
    <name type="scientific">marine sediment metagenome</name>
    <dbReference type="NCBI Taxonomy" id="412755"/>
    <lineage>
        <taxon>unclassified sequences</taxon>
        <taxon>metagenomes</taxon>
        <taxon>ecological metagenomes</taxon>
    </lineage>
</organism>
<accession>X1BEI2</accession>
<gene>
    <name evidence="1" type="ORF">S01H4_15587</name>
</gene>